<protein>
    <recommendedName>
        <fullName evidence="4">SLA1 homology domain-containing protein</fullName>
    </recommendedName>
</protein>
<dbReference type="Proteomes" id="UP000306196">
    <property type="component" value="Unassembled WGS sequence"/>
</dbReference>
<name>A0A5R8K822_9BACT</name>
<feature type="chain" id="PRO_5024447272" description="SLA1 homology domain-containing protein" evidence="1">
    <location>
        <begin position="24"/>
        <end position="421"/>
    </location>
</feature>
<proteinExistence type="predicted"/>
<dbReference type="RefSeq" id="WP_138088555.1">
    <property type="nucleotide sequence ID" value="NZ_VAUV01000024.1"/>
</dbReference>
<evidence type="ECO:0000256" key="1">
    <source>
        <dbReference type="SAM" id="SignalP"/>
    </source>
</evidence>
<evidence type="ECO:0000313" key="2">
    <source>
        <dbReference type="EMBL" id="TLD68463.1"/>
    </source>
</evidence>
<evidence type="ECO:0000313" key="3">
    <source>
        <dbReference type="Proteomes" id="UP000306196"/>
    </source>
</evidence>
<keyword evidence="3" id="KW-1185">Reference proteome</keyword>
<organism evidence="2 3">
    <name type="scientific">Phragmitibacter flavus</name>
    <dbReference type="NCBI Taxonomy" id="2576071"/>
    <lineage>
        <taxon>Bacteria</taxon>
        <taxon>Pseudomonadati</taxon>
        <taxon>Verrucomicrobiota</taxon>
        <taxon>Verrucomicrobiia</taxon>
        <taxon>Verrucomicrobiales</taxon>
        <taxon>Verrucomicrobiaceae</taxon>
        <taxon>Phragmitibacter</taxon>
    </lineage>
</organism>
<feature type="signal peptide" evidence="1">
    <location>
        <begin position="1"/>
        <end position="23"/>
    </location>
</feature>
<reference evidence="2 3" key="1">
    <citation type="submission" date="2019-05" db="EMBL/GenBank/DDBJ databases">
        <title>Verrucobacter flavum gen. nov., sp. nov. a new member of the family Verrucomicrobiaceae.</title>
        <authorList>
            <person name="Szuroczki S."/>
            <person name="Abbaszade G."/>
            <person name="Szabo A."/>
            <person name="Felfoldi T."/>
            <person name="Schumann P."/>
            <person name="Boka K."/>
            <person name="Keki Z."/>
            <person name="Toumi M."/>
            <person name="Toth E."/>
        </authorList>
    </citation>
    <scope>NUCLEOTIDE SEQUENCE [LARGE SCALE GENOMIC DNA]</scope>
    <source>
        <strain evidence="2 3">MG-N-17</strain>
    </source>
</reference>
<dbReference type="OrthoDB" id="185998at2"/>
<comment type="caution">
    <text evidence="2">The sequence shown here is derived from an EMBL/GenBank/DDBJ whole genome shotgun (WGS) entry which is preliminary data.</text>
</comment>
<accession>A0A5R8K822</accession>
<sequence>MRCVLQLLVLLLSLCVEPGGAQAQAQKATEARTWTNSEGRTMQARLVRREAENLTFLLQNGQHATLTISQLSAVDQHFVRINFPTTVAAKWPDVVEVSNRALDVKAVEEDLAKRSYIYRSEFFQFTAQDKLAVSVMKEIARTFESAHALVSALPWSIDPSPPADLGFYQAKFYLNRRNYILDGGPENSGGVYFTGDRIFRIPFDSLGLEMRGKTWFKNDSYRNDTLVHEITHQMMHDFLPFLPMWIIEGSAEYTEMIPYNAGKFLAGAHQRGIKEYVRDFQENRGISFSDATNLAANMTVTHDQWNERSRVSSGGQARLYHASAILVYYFCHLDGDGTGTRFIDYMKSIGKARDAWAAFFKNPAVKRNADGNFSYPSTLPLPEQPRDETYGFSQLSILLNGRTPEQLEEDIREAYRKIGIR</sequence>
<evidence type="ECO:0008006" key="4">
    <source>
        <dbReference type="Google" id="ProtNLM"/>
    </source>
</evidence>
<keyword evidence="1" id="KW-0732">Signal</keyword>
<gene>
    <name evidence="2" type="ORF">FEM03_22420</name>
</gene>
<dbReference type="Gene3D" id="2.30.30.700">
    <property type="entry name" value="SLA1 homology domain 1"/>
    <property type="match status" value="1"/>
</dbReference>
<dbReference type="AlphaFoldDB" id="A0A5R8K822"/>
<dbReference type="EMBL" id="VAUV01000024">
    <property type="protein sequence ID" value="TLD68463.1"/>
    <property type="molecule type" value="Genomic_DNA"/>
</dbReference>